<dbReference type="GO" id="GO:0005634">
    <property type="term" value="C:nucleus"/>
    <property type="evidence" value="ECO:0007669"/>
    <property type="project" value="UniProtKB-SubCell"/>
</dbReference>
<dbReference type="AlphaFoldDB" id="A0AA43QI37"/>
<evidence type="ECO:0000256" key="1">
    <source>
        <dbReference type="SAM" id="MobiDB-lite"/>
    </source>
</evidence>
<sequence>MASEEDNFDIDIYGDGGDEYQESSLQDDKPDVDIPNMDGTAGEEALSKETNGQASQPHDQGEQDVIKEDEDHSAASEPAQKISSTDPSATEPVHLPKQAPQIQGTKRKEGEQDERHIDPGATNALFVSELHWWITDDDIRGWANQSHCEDELEDITFSEHKVNGKSKGQAYVLLKSMQAATAVKQRIETFGQGQQYTKKFTVGYSNPYSNPFKTLPKDGPMRNNTSANTGRASTGGMQPYSGGGYRGRGSSYNSRGGGTSNNNNNNNNNRGGFQPQMGGFQGAGMGGWPAMTGMQPYGGFQGRGGMMNGMRGGNMGMRGGRGSLMGMPMNMGAMGMPMAMPQMGAMAMTGTNGFQGNQAAFNPAMFNQQQRSSSGYAGGDNPHPAKRTRQD</sequence>
<dbReference type="InterPro" id="IPR012677">
    <property type="entry name" value="Nucleotide-bd_a/b_plait_sf"/>
</dbReference>
<dbReference type="PANTHER" id="PTHR23204">
    <property type="entry name" value="CLEAVAGE AND POLYADENYLATION SPECIFIC FACTOR"/>
    <property type="match status" value="1"/>
</dbReference>
<dbReference type="GO" id="GO:0003676">
    <property type="term" value="F:nucleic acid binding"/>
    <property type="evidence" value="ECO:0007669"/>
    <property type="project" value="InterPro"/>
</dbReference>
<dbReference type="Gene3D" id="3.30.70.330">
    <property type="match status" value="1"/>
</dbReference>
<feature type="region of interest" description="Disordered" evidence="1">
    <location>
        <begin position="356"/>
        <end position="391"/>
    </location>
</feature>
<evidence type="ECO:0000313" key="2">
    <source>
        <dbReference type="EMBL" id="MDI1486940.1"/>
    </source>
</evidence>
<keyword evidence="3" id="KW-1185">Reference proteome</keyword>
<name>A0AA43QI37_9LECA</name>
<feature type="region of interest" description="Disordered" evidence="1">
    <location>
        <begin position="211"/>
        <end position="275"/>
    </location>
</feature>
<accession>A0AA43QI37</accession>
<dbReference type="InterPro" id="IPR034772">
    <property type="entry name" value="CPSF6/7"/>
</dbReference>
<dbReference type="SUPFAM" id="SSF54928">
    <property type="entry name" value="RNA-binding domain, RBD"/>
    <property type="match status" value="1"/>
</dbReference>
<feature type="region of interest" description="Disordered" evidence="1">
    <location>
        <begin position="1"/>
        <end position="121"/>
    </location>
</feature>
<proteinExistence type="predicted"/>
<protein>
    <recommendedName>
        <fullName evidence="4">RRM domain-containing protein</fullName>
    </recommendedName>
</protein>
<feature type="compositionally biased region" description="Polar residues" evidence="1">
    <location>
        <begin position="222"/>
        <end position="236"/>
    </location>
</feature>
<dbReference type="Proteomes" id="UP001161017">
    <property type="component" value="Unassembled WGS sequence"/>
</dbReference>
<dbReference type="InterPro" id="IPR035979">
    <property type="entry name" value="RBD_domain_sf"/>
</dbReference>
<evidence type="ECO:0008006" key="4">
    <source>
        <dbReference type="Google" id="ProtNLM"/>
    </source>
</evidence>
<evidence type="ECO:0000313" key="3">
    <source>
        <dbReference type="Proteomes" id="UP001161017"/>
    </source>
</evidence>
<dbReference type="EMBL" id="JAPUFD010000004">
    <property type="protein sequence ID" value="MDI1486940.1"/>
    <property type="molecule type" value="Genomic_DNA"/>
</dbReference>
<feature type="compositionally biased region" description="Low complexity" evidence="1">
    <location>
        <begin position="248"/>
        <end position="275"/>
    </location>
</feature>
<dbReference type="GO" id="GO:0006397">
    <property type="term" value="P:mRNA processing"/>
    <property type="evidence" value="ECO:0007669"/>
    <property type="project" value="UniProtKB-KW"/>
</dbReference>
<feature type="compositionally biased region" description="Polar residues" evidence="1">
    <location>
        <begin position="48"/>
        <end position="58"/>
    </location>
</feature>
<organism evidence="2 3">
    <name type="scientific">Ramalina farinacea</name>
    <dbReference type="NCBI Taxonomy" id="258253"/>
    <lineage>
        <taxon>Eukaryota</taxon>
        <taxon>Fungi</taxon>
        <taxon>Dikarya</taxon>
        <taxon>Ascomycota</taxon>
        <taxon>Pezizomycotina</taxon>
        <taxon>Lecanoromycetes</taxon>
        <taxon>OSLEUM clade</taxon>
        <taxon>Lecanoromycetidae</taxon>
        <taxon>Lecanorales</taxon>
        <taxon>Lecanorineae</taxon>
        <taxon>Ramalinaceae</taxon>
        <taxon>Ramalina</taxon>
    </lineage>
</organism>
<feature type="compositionally biased region" description="Basic and acidic residues" evidence="1">
    <location>
        <begin position="106"/>
        <end position="118"/>
    </location>
</feature>
<gene>
    <name evidence="2" type="ORF">OHK93_006202</name>
</gene>
<feature type="compositionally biased region" description="Basic and acidic residues" evidence="1">
    <location>
        <begin position="59"/>
        <end position="74"/>
    </location>
</feature>
<reference evidence="2" key="1">
    <citation type="journal article" date="2023" name="Genome Biol. Evol.">
        <title>First Whole Genome Sequence and Flow Cytometry Genome Size Data for the Lichen-Forming Fungus Ramalina farinacea (Ascomycota).</title>
        <authorList>
            <person name="Llewellyn T."/>
            <person name="Mian S."/>
            <person name="Hill R."/>
            <person name="Leitch I.J."/>
            <person name="Gaya E."/>
        </authorList>
    </citation>
    <scope>NUCLEOTIDE SEQUENCE</scope>
    <source>
        <strain evidence="2">LIQ254RAFAR</strain>
    </source>
</reference>
<feature type="compositionally biased region" description="Polar residues" evidence="1">
    <location>
        <begin position="356"/>
        <end position="375"/>
    </location>
</feature>
<comment type="caution">
    <text evidence="2">The sequence shown here is derived from an EMBL/GenBank/DDBJ whole genome shotgun (WGS) entry which is preliminary data.</text>
</comment>